<dbReference type="RefSeq" id="WP_343895323.1">
    <property type="nucleotide sequence ID" value="NZ_BAAAFZ010000027.1"/>
</dbReference>
<dbReference type="PANTHER" id="PTHR39166:SF1">
    <property type="entry name" value="BLL1166 PROTEIN"/>
    <property type="match status" value="1"/>
</dbReference>
<sequence>MPPPPAPAIRDAAGLAAFLGAAPALRDSLAAVAALALPDAWIGAGFVRNALWDAVHGLPFGTNPPGDVDVVWFDPARASAEEDAALEARLRAIRPGVPWSVRNQARMAERNGDPPYAGTLDAVARWPDTATAVAARLDASTGAVEVAAPWGANDLLAGIVRPTPACATNSAKREAFDRRIAEKDWLRRWPGLRVIDGPPPGRAA</sequence>
<evidence type="ECO:0000313" key="2">
    <source>
        <dbReference type="Proteomes" id="UP001501588"/>
    </source>
</evidence>
<dbReference type="Pfam" id="PF06042">
    <property type="entry name" value="NTP_transf_6"/>
    <property type="match status" value="1"/>
</dbReference>
<proteinExistence type="predicted"/>
<evidence type="ECO:0000313" key="1">
    <source>
        <dbReference type="EMBL" id="GAA0583103.1"/>
    </source>
</evidence>
<organism evidence="1 2">
    <name type="scientific">Craurococcus roseus</name>
    <dbReference type="NCBI Taxonomy" id="77585"/>
    <lineage>
        <taxon>Bacteria</taxon>
        <taxon>Pseudomonadati</taxon>
        <taxon>Pseudomonadota</taxon>
        <taxon>Alphaproteobacteria</taxon>
        <taxon>Acetobacterales</taxon>
        <taxon>Acetobacteraceae</taxon>
        <taxon>Craurococcus</taxon>
    </lineage>
</organism>
<accession>A0ABP3Q957</accession>
<reference evidence="2" key="1">
    <citation type="journal article" date="2019" name="Int. J. Syst. Evol. Microbiol.">
        <title>The Global Catalogue of Microorganisms (GCM) 10K type strain sequencing project: providing services to taxonomists for standard genome sequencing and annotation.</title>
        <authorList>
            <consortium name="The Broad Institute Genomics Platform"/>
            <consortium name="The Broad Institute Genome Sequencing Center for Infectious Disease"/>
            <person name="Wu L."/>
            <person name="Ma J."/>
        </authorList>
    </citation>
    <scope>NUCLEOTIDE SEQUENCE [LARGE SCALE GENOMIC DNA]</scope>
    <source>
        <strain evidence="2">JCM 9933</strain>
    </source>
</reference>
<dbReference type="InterPro" id="IPR009267">
    <property type="entry name" value="NTP_transf_6"/>
</dbReference>
<keyword evidence="2" id="KW-1185">Reference proteome</keyword>
<protein>
    <submittedName>
        <fullName evidence="1">Nucleotidyltransferase family protein</fullName>
    </submittedName>
</protein>
<dbReference type="PANTHER" id="PTHR39166">
    <property type="entry name" value="BLL1166 PROTEIN"/>
    <property type="match status" value="1"/>
</dbReference>
<dbReference type="Proteomes" id="UP001501588">
    <property type="component" value="Unassembled WGS sequence"/>
</dbReference>
<comment type="caution">
    <text evidence="1">The sequence shown here is derived from an EMBL/GenBank/DDBJ whole genome shotgun (WGS) entry which is preliminary data.</text>
</comment>
<dbReference type="EMBL" id="BAAAFZ010000027">
    <property type="protein sequence ID" value="GAA0583103.1"/>
    <property type="molecule type" value="Genomic_DNA"/>
</dbReference>
<name>A0ABP3Q957_9PROT</name>
<gene>
    <name evidence="1" type="ORF">GCM10009416_21850</name>
</gene>